<gene>
    <name evidence="2" type="ORF">GH714_000958</name>
</gene>
<dbReference type="Pfam" id="PF00240">
    <property type="entry name" value="ubiquitin"/>
    <property type="match status" value="2"/>
</dbReference>
<accession>A0A6A6LXN8</accession>
<dbReference type="GO" id="GO:0005829">
    <property type="term" value="C:cytosol"/>
    <property type="evidence" value="ECO:0007669"/>
    <property type="project" value="TreeGrafter"/>
</dbReference>
<keyword evidence="3" id="KW-1185">Reference proteome</keyword>
<reference evidence="2 3" key="1">
    <citation type="journal article" date="2020" name="Mol. Plant">
        <title>The Chromosome-Based Rubber Tree Genome Provides New Insights into Spurge Genome Evolution and Rubber Biosynthesis.</title>
        <authorList>
            <person name="Liu J."/>
            <person name="Shi C."/>
            <person name="Shi C.C."/>
            <person name="Li W."/>
            <person name="Zhang Q.J."/>
            <person name="Zhang Y."/>
            <person name="Li K."/>
            <person name="Lu H.F."/>
            <person name="Shi C."/>
            <person name="Zhu S.T."/>
            <person name="Xiao Z.Y."/>
            <person name="Nan H."/>
            <person name="Yue Y."/>
            <person name="Zhu X.G."/>
            <person name="Wu Y."/>
            <person name="Hong X.N."/>
            <person name="Fan G.Y."/>
            <person name="Tong Y."/>
            <person name="Zhang D."/>
            <person name="Mao C.L."/>
            <person name="Liu Y.L."/>
            <person name="Hao S.J."/>
            <person name="Liu W.Q."/>
            <person name="Lv M.Q."/>
            <person name="Zhang H.B."/>
            <person name="Liu Y."/>
            <person name="Hu-Tang G.R."/>
            <person name="Wang J.P."/>
            <person name="Wang J.H."/>
            <person name="Sun Y.H."/>
            <person name="Ni S.B."/>
            <person name="Chen W.B."/>
            <person name="Zhang X.C."/>
            <person name="Jiao Y.N."/>
            <person name="Eichler E.E."/>
            <person name="Li G.H."/>
            <person name="Liu X."/>
            <person name="Gao L.Z."/>
        </authorList>
    </citation>
    <scope>NUCLEOTIDE SEQUENCE [LARGE SCALE GENOMIC DNA]</scope>
    <source>
        <strain evidence="3">cv. GT1</strain>
        <tissue evidence="2">Leaf</tissue>
    </source>
</reference>
<evidence type="ECO:0000313" key="2">
    <source>
        <dbReference type="EMBL" id="KAF2304998.1"/>
    </source>
</evidence>
<dbReference type="PANTHER" id="PTHR10621">
    <property type="entry name" value="UV EXCISION REPAIR PROTEIN RAD23"/>
    <property type="match status" value="1"/>
</dbReference>
<protein>
    <recommendedName>
        <fullName evidence="1">Ubiquitin-like domain-containing protein</fullName>
    </recommendedName>
</protein>
<dbReference type="GO" id="GO:0043161">
    <property type="term" value="P:proteasome-mediated ubiquitin-dependent protein catabolic process"/>
    <property type="evidence" value="ECO:0007669"/>
    <property type="project" value="TreeGrafter"/>
</dbReference>
<dbReference type="PANTHER" id="PTHR10621:SF38">
    <property type="entry name" value="UBIQUITIN DOMAIN-CONTAINING PROTEIN 7SL RNA1-RELATED"/>
    <property type="match status" value="1"/>
</dbReference>
<name>A0A6A6LXN8_HEVBR</name>
<dbReference type="SUPFAM" id="SSF54236">
    <property type="entry name" value="Ubiquitin-like"/>
    <property type="match status" value="2"/>
</dbReference>
<dbReference type="GO" id="GO:0043130">
    <property type="term" value="F:ubiquitin binding"/>
    <property type="evidence" value="ECO:0007669"/>
    <property type="project" value="TreeGrafter"/>
</dbReference>
<dbReference type="GO" id="GO:0005654">
    <property type="term" value="C:nucleoplasm"/>
    <property type="evidence" value="ECO:0007669"/>
    <property type="project" value="TreeGrafter"/>
</dbReference>
<dbReference type="PROSITE" id="PS50053">
    <property type="entry name" value="UBIQUITIN_2"/>
    <property type="match status" value="1"/>
</dbReference>
<proteinExistence type="predicted"/>
<organism evidence="2 3">
    <name type="scientific">Hevea brasiliensis</name>
    <name type="common">Para rubber tree</name>
    <name type="synonym">Siphonia brasiliensis</name>
    <dbReference type="NCBI Taxonomy" id="3981"/>
    <lineage>
        <taxon>Eukaryota</taxon>
        <taxon>Viridiplantae</taxon>
        <taxon>Streptophyta</taxon>
        <taxon>Embryophyta</taxon>
        <taxon>Tracheophyta</taxon>
        <taxon>Spermatophyta</taxon>
        <taxon>Magnoliopsida</taxon>
        <taxon>eudicotyledons</taxon>
        <taxon>Gunneridae</taxon>
        <taxon>Pentapetalae</taxon>
        <taxon>rosids</taxon>
        <taxon>fabids</taxon>
        <taxon>Malpighiales</taxon>
        <taxon>Euphorbiaceae</taxon>
        <taxon>Crotonoideae</taxon>
        <taxon>Micrandreae</taxon>
        <taxon>Hevea</taxon>
    </lineage>
</organism>
<dbReference type="GO" id="GO:0031593">
    <property type="term" value="F:polyubiquitin modification-dependent protein binding"/>
    <property type="evidence" value="ECO:0007669"/>
    <property type="project" value="TreeGrafter"/>
</dbReference>
<dbReference type="InterPro" id="IPR000626">
    <property type="entry name" value="Ubiquitin-like_dom"/>
</dbReference>
<dbReference type="GO" id="GO:0070628">
    <property type="term" value="F:proteasome binding"/>
    <property type="evidence" value="ECO:0007669"/>
    <property type="project" value="TreeGrafter"/>
</dbReference>
<feature type="domain" description="Ubiquitin-like" evidence="1">
    <location>
        <begin position="97"/>
        <end position="168"/>
    </location>
</feature>
<evidence type="ECO:0000313" key="3">
    <source>
        <dbReference type="Proteomes" id="UP000467840"/>
    </source>
</evidence>
<dbReference type="InterPro" id="IPR029071">
    <property type="entry name" value="Ubiquitin-like_domsf"/>
</dbReference>
<comment type="caution">
    <text evidence="2">The sequence shown here is derived from an EMBL/GenBank/DDBJ whole genome shotgun (WGS) entry which is preliminary data.</text>
</comment>
<evidence type="ECO:0000259" key="1">
    <source>
        <dbReference type="PROSITE" id="PS50053"/>
    </source>
</evidence>
<dbReference type="EMBL" id="JAAGAX010000008">
    <property type="protein sequence ID" value="KAF2304998.1"/>
    <property type="molecule type" value="Genomic_DNA"/>
</dbReference>
<dbReference type="SMART" id="SM00213">
    <property type="entry name" value="UBQ"/>
    <property type="match status" value="2"/>
</dbReference>
<dbReference type="CDD" id="cd17039">
    <property type="entry name" value="Ubl_ubiquitin_like"/>
    <property type="match status" value="1"/>
</dbReference>
<dbReference type="Proteomes" id="UP000467840">
    <property type="component" value="Chromosome 9"/>
</dbReference>
<dbReference type="Gene3D" id="3.10.20.90">
    <property type="entry name" value="Phosphatidylinositol 3-kinase Catalytic Subunit, Chain A, domain 1"/>
    <property type="match status" value="2"/>
</dbReference>
<dbReference type="AlphaFoldDB" id="A0A6A6LXN8"/>
<sequence length="205" mass="24020">MDVFFEPQTGSPFSIELGYFDTVLEIKEKVLKYREALLQSSGVELKDNHSLRECELMDNSEINVNIRPSSTGFRNRLYRRRYHWNKEAEIDGVAESMMVKVVYSEGDMSCMFSESNPNPTILDLKQMIHQLIDVSPEWHALYFSGESLLNQARQQYYKIDENSVINLIRFMEVMLVYKGERRKVLIHEDARGFELKKAMLSVYLV</sequence>